<dbReference type="PANTHER" id="PTHR43537:SF45">
    <property type="entry name" value="GNTR FAMILY REGULATORY PROTEIN"/>
    <property type="match status" value="1"/>
</dbReference>
<dbReference type="Proteomes" id="UP001166191">
    <property type="component" value="Unassembled WGS sequence"/>
</dbReference>
<dbReference type="Pfam" id="PF07729">
    <property type="entry name" value="FCD"/>
    <property type="match status" value="1"/>
</dbReference>
<keyword evidence="6" id="KW-1185">Reference proteome</keyword>
<keyword evidence="1" id="KW-0805">Transcription regulation</keyword>
<comment type="caution">
    <text evidence="5">The sequence shown here is derived from an EMBL/GenBank/DDBJ whole genome shotgun (WGS) entry which is preliminary data.</text>
</comment>
<sequence>MNVSVNSSPKPTESAKGAAVGAVPLAEVVYGKIKSAIIHSELPPGEQVAENQIATLLKVSRTPVHQALVLLEQEGWVRVLPKRGVIIAPVSAEEMRNIYEILMGLESIAAERLASRPADTDDGIDAMIAEAAEGAKSALDRKDLSGWAEADDKFHRLLVELCGNPDLYRLARSIMDKAHRARLITLFDRPPPVQSNIDHDEILDAIRRRDSNAARDALRMHRMRGMAALIPILEKAEANQRRFLQP</sequence>
<dbReference type="Pfam" id="PF00392">
    <property type="entry name" value="GntR"/>
    <property type="match status" value="1"/>
</dbReference>
<keyword evidence="3" id="KW-0804">Transcription</keyword>
<protein>
    <submittedName>
        <fullName evidence="5">GntR family transcriptional regulator</fullName>
    </submittedName>
</protein>
<evidence type="ECO:0000259" key="4">
    <source>
        <dbReference type="PROSITE" id="PS50949"/>
    </source>
</evidence>
<evidence type="ECO:0000256" key="1">
    <source>
        <dbReference type="ARBA" id="ARBA00023015"/>
    </source>
</evidence>
<accession>A0ABS6AP25</accession>
<dbReference type="InterPro" id="IPR000524">
    <property type="entry name" value="Tscrpt_reg_HTH_GntR"/>
</dbReference>
<dbReference type="PROSITE" id="PS50949">
    <property type="entry name" value="HTH_GNTR"/>
    <property type="match status" value="1"/>
</dbReference>
<dbReference type="SMART" id="SM00345">
    <property type="entry name" value="HTH_GNTR"/>
    <property type="match status" value="1"/>
</dbReference>
<dbReference type="PANTHER" id="PTHR43537">
    <property type="entry name" value="TRANSCRIPTIONAL REGULATOR, GNTR FAMILY"/>
    <property type="match status" value="1"/>
</dbReference>
<evidence type="ECO:0000313" key="6">
    <source>
        <dbReference type="Proteomes" id="UP001166191"/>
    </source>
</evidence>
<feature type="domain" description="HTH gntR-type" evidence="4">
    <location>
        <begin position="23"/>
        <end position="90"/>
    </location>
</feature>
<gene>
    <name evidence="5" type="ORF">KNW02_19870</name>
</gene>
<evidence type="ECO:0000256" key="2">
    <source>
        <dbReference type="ARBA" id="ARBA00023125"/>
    </source>
</evidence>
<dbReference type="CDD" id="cd07377">
    <property type="entry name" value="WHTH_GntR"/>
    <property type="match status" value="1"/>
</dbReference>
<reference evidence="5" key="1">
    <citation type="submission" date="2021-06" db="EMBL/GenBank/DDBJ databases">
        <title>Paracoccus bacterium XHP0099 sp. nov., isolated from the surface waters of the Yellow Sea.</title>
        <authorList>
            <person name="Xue H."/>
            <person name="Zhang D."/>
        </authorList>
    </citation>
    <scope>NUCLEOTIDE SEQUENCE</scope>
    <source>
        <strain evidence="5">XHP0099</strain>
    </source>
</reference>
<dbReference type="InterPro" id="IPR011711">
    <property type="entry name" value="GntR_C"/>
</dbReference>
<evidence type="ECO:0000313" key="5">
    <source>
        <dbReference type="EMBL" id="MBU3032338.1"/>
    </source>
</evidence>
<evidence type="ECO:0000256" key="3">
    <source>
        <dbReference type="ARBA" id="ARBA00023163"/>
    </source>
</evidence>
<dbReference type="EMBL" id="JAHKNG010000078">
    <property type="protein sequence ID" value="MBU3032338.1"/>
    <property type="molecule type" value="Genomic_DNA"/>
</dbReference>
<dbReference type="SMART" id="SM00895">
    <property type="entry name" value="FCD"/>
    <property type="match status" value="1"/>
</dbReference>
<proteinExistence type="predicted"/>
<organism evidence="5 6">
    <name type="scientific">Paracoccus marinaquae</name>
    <dbReference type="NCBI Taxonomy" id="2841926"/>
    <lineage>
        <taxon>Bacteria</taxon>
        <taxon>Pseudomonadati</taxon>
        <taxon>Pseudomonadota</taxon>
        <taxon>Alphaproteobacteria</taxon>
        <taxon>Rhodobacterales</taxon>
        <taxon>Paracoccaceae</taxon>
        <taxon>Paracoccus</taxon>
    </lineage>
</organism>
<keyword evidence="2" id="KW-0238">DNA-binding</keyword>
<name>A0ABS6AP25_9RHOB</name>
<dbReference type="RefSeq" id="WP_216034921.1">
    <property type="nucleotide sequence ID" value="NZ_JAHKNG010000078.1"/>
</dbReference>